<accession>A0AAX6FSW7</accession>
<dbReference type="Proteomes" id="UP001140949">
    <property type="component" value="Unassembled WGS sequence"/>
</dbReference>
<evidence type="ECO:0000313" key="1">
    <source>
        <dbReference type="EMBL" id="KAJ6819367.1"/>
    </source>
</evidence>
<comment type="caution">
    <text evidence="1">The sequence shown here is derived from an EMBL/GenBank/DDBJ whole genome shotgun (WGS) entry which is preliminary data.</text>
</comment>
<dbReference type="EMBL" id="JANAVB010026200">
    <property type="protein sequence ID" value="KAJ6819367.1"/>
    <property type="molecule type" value="Genomic_DNA"/>
</dbReference>
<name>A0AAX6FSW7_IRIPA</name>
<evidence type="ECO:0000313" key="2">
    <source>
        <dbReference type="Proteomes" id="UP001140949"/>
    </source>
</evidence>
<dbReference type="AlphaFoldDB" id="A0AAX6FSW7"/>
<keyword evidence="2" id="KW-1185">Reference proteome</keyword>
<sequence length="58" mass="6570">MKRKLTLGSSKWRPTTGARVPICGTGGDRSPTAAVWWYRLVRWHRSGDMALLTSVRQI</sequence>
<proteinExistence type="predicted"/>
<protein>
    <submittedName>
        <fullName evidence="1">Uncharacterized protein</fullName>
    </submittedName>
</protein>
<reference evidence="1" key="1">
    <citation type="journal article" date="2023" name="GigaByte">
        <title>Genome assembly of the bearded iris, Iris pallida Lam.</title>
        <authorList>
            <person name="Bruccoleri R.E."/>
            <person name="Oakeley E.J."/>
            <person name="Faust A.M.E."/>
            <person name="Altorfer M."/>
            <person name="Dessus-Babus S."/>
            <person name="Burckhardt D."/>
            <person name="Oertli M."/>
            <person name="Naumann U."/>
            <person name="Petersen F."/>
            <person name="Wong J."/>
        </authorList>
    </citation>
    <scope>NUCLEOTIDE SEQUENCE</scope>
    <source>
        <strain evidence="1">GSM-AAB239-AS_SAM_17_03QT</strain>
    </source>
</reference>
<gene>
    <name evidence="1" type="ORF">M6B38_402810</name>
</gene>
<organism evidence="1 2">
    <name type="scientific">Iris pallida</name>
    <name type="common">Sweet iris</name>
    <dbReference type="NCBI Taxonomy" id="29817"/>
    <lineage>
        <taxon>Eukaryota</taxon>
        <taxon>Viridiplantae</taxon>
        <taxon>Streptophyta</taxon>
        <taxon>Embryophyta</taxon>
        <taxon>Tracheophyta</taxon>
        <taxon>Spermatophyta</taxon>
        <taxon>Magnoliopsida</taxon>
        <taxon>Liliopsida</taxon>
        <taxon>Asparagales</taxon>
        <taxon>Iridaceae</taxon>
        <taxon>Iridoideae</taxon>
        <taxon>Irideae</taxon>
        <taxon>Iris</taxon>
    </lineage>
</organism>
<reference evidence="1" key="2">
    <citation type="submission" date="2023-04" db="EMBL/GenBank/DDBJ databases">
        <authorList>
            <person name="Bruccoleri R.E."/>
            <person name="Oakeley E.J."/>
            <person name="Faust A.-M."/>
            <person name="Dessus-Babus S."/>
            <person name="Altorfer M."/>
            <person name="Burckhardt D."/>
            <person name="Oertli M."/>
            <person name="Naumann U."/>
            <person name="Petersen F."/>
            <person name="Wong J."/>
        </authorList>
    </citation>
    <scope>NUCLEOTIDE SEQUENCE</scope>
    <source>
        <strain evidence="1">GSM-AAB239-AS_SAM_17_03QT</strain>
        <tissue evidence="1">Leaf</tissue>
    </source>
</reference>